<evidence type="ECO:0000256" key="3">
    <source>
        <dbReference type="ARBA" id="ARBA00022692"/>
    </source>
</evidence>
<keyword evidence="3 8" id="KW-0812">Transmembrane</keyword>
<comment type="subcellular location">
    <subcellularLocation>
        <location evidence="8">Mitochondrion inner membrane</location>
        <topology evidence="8">Single-pass membrane protein</topology>
    </subcellularLocation>
    <subcellularLocation>
        <location evidence="1">Mitochondrion membrane</location>
        <topology evidence="1">Single-pass membrane protein</topology>
    </subcellularLocation>
</comment>
<feature type="non-terminal residue" evidence="9">
    <location>
        <position position="132"/>
    </location>
</feature>
<proteinExistence type="inferred from homology"/>
<accession>C1E1F9</accession>
<keyword evidence="4" id="KW-0809">Transit peptide</keyword>
<dbReference type="InParanoid" id="C1E1F9"/>
<reference evidence="9 10" key="1">
    <citation type="journal article" date="2009" name="Science">
        <title>Green evolution and dynamic adaptations revealed by genomes of the marine picoeukaryotes Micromonas.</title>
        <authorList>
            <person name="Worden A.Z."/>
            <person name="Lee J.H."/>
            <person name="Mock T."/>
            <person name="Rouze P."/>
            <person name="Simmons M.P."/>
            <person name="Aerts A.L."/>
            <person name="Allen A.E."/>
            <person name="Cuvelier M.L."/>
            <person name="Derelle E."/>
            <person name="Everett M.V."/>
            <person name="Foulon E."/>
            <person name="Grimwood J."/>
            <person name="Gundlach H."/>
            <person name="Henrissat B."/>
            <person name="Napoli C."/>
            <person name="McDonald S.M."/>
            <person name="Parker M.S."/>
            <person name="Rombauts S."/>
            <person name="Salamov A."/>
            <person name="Von Dassow P."/>
            <person name="Badger J.H."/>
            <person name="Coutinho P.M."/>
            <person name="Demir E."/>
            <person name="Dubchak I."/>
            <person name="Gentemann C."/>
            <person name="Eikrem W."/>
            <person name="Gready J.E."/>
            <person name="John U."/>
            <person name="Lanier W."/>
            <person name="Lindquist E.A."/>
            <person name="Lucas S."/>
            <person name="Mayer K.F."/>
            <person name="Moreau H."/>
            <person name="Not F."/>
            <person name="Otillar R."/>
            <person name="Panaud O."/>
            <person name="Pangilinan J."/>
            <person name="Paulsen I."/>
            <person name="Piegu B."/>
            <person name="Poliakov A."/>
            <person name="Robbens S."/>
            <person name="Schmutz J."/>
            <person name="Toulza E."/>
            <person name="Wyss T."/>
            <person name="Zelensky A."/>
            <person name="Zhou K."/>
            <person name="Armbrust E.V."/>
            <person name="Bhattacharya D."/>
            <person name="Goodenough U.W."/>
            <person name="Van de Peer Y."/>
            <person name="Grigoriev I.V."/>
        </authorList>
    </citation>
    <scope>NUCLEOTIDE SEQUENCE [LARGE SCALE GENOMIC DNA]</scope>
    <source>
        <strain evidence="10">RCC299 / NOUM17</strain>
    </source>
</reference>
<dbReference type="Pfam" id="PF08294">
    <property type="entry name" value="TIM21"/>
    <property type="match status" value="1"/>
</dbReference>
<dbReference type="GO" id="GO:0030150">
    <property type="term" value="P:protein import into mitochondrial matrix"/>
    <property type="evidence" value="ECO:0007669"/>
    <property type="project" value="UniProtKB-UniRule"/>
</dbReference>
<evidence type="ECO:0000256" key="5">
    <source>
        <dbReference type="ARBA" id="ARBA00022989"/>
    </source>
</evidence>
<keyword evidence="8" id="KW-0813">Transport</keyword>
<evidence type="ECO:0000256" key="2">
    <source>
        <dbReference type="ARBA" id="ARBA00010867"/>
    </source>
</evidence>
<dbReference type="InterPro" id="IPR038552">
    <property type="entry name" value="Tim21_IMS_sf"/>
</dbReference>
<dbReference type="AlphaFoldDB" id="C1E1F9"/>
<evidence type="ECO:0000313" key="10">
    <source>
        <dbReference type="Proteomes" id="UP000002009"/>
    </source>
</evidence>
<dbReference type="InterPro" id="IPR013261">
    <property type="entry name" value="Tim21"/>
</dbReference>
<comment type="function">
    <text evidence="8">Essential component of the TIM23 complex, a complex that mediates the translocation of transit peptide-containing proteins across the mitochondrial inner membrane.</text>
</comment>
<keyword evidence="8" id="KW-0811">Translocation</keyword>
<evidence type="ECO:0000256" key="8">
    <source>
        <dbReference type="RuleBase" id="RU367142"/>
    </source>
</evidence>
<evidence type="ECO:0000313" key="9">
    <source>
        <dbReference type="EMBL" id="ACO61732.1"/>
    </source>
</evidence>
<sequence length="132" mass="14247">IPEKPVSAVEAGGYGIVIAAALAVALGAIWFSFKELIFEPKEQTVFNRALDKIAVDPRVTVRVGTPMTGYGREGRSRSARQHVPHVVHVDGAGREHVRIQGAVRGPQGKATVHADAYKGDSGEWEFAYLLVD</sequence>
<name>C1E1F9_MICCC</name>
<gene>
    <name evidence="9" type="ORF">MICPUN_72902</name>
</gene>
<keyword evidence="7 8" id="KW-0472">Membrane</keyword>
<organism evidence="9 10">
    <name type="scientific">Micromonas commoda (strain RCC299 / NOUM17 / CCMP2709)</name>
    <name type="common">Picoplanktonic green alga</name>
    <dbReference type="NCBI Taxonomy" id="296587"/>
    <lineage>
        <taxon>Eukaryota</taxon>
        <taxon>Viridiplantae</taxon>
        <taxon>Chlorophyta</taxon>
        <taxon>Mamiellophyceae</taxon>
        <taxon>Mamiellales</taxon>
        <taxon>Mamiellaceae</taxon>
        <taxon>Micromonas</taxon>
    </lineage>
</organism>
<dbReference type="PANTHER" id="PTHR13032:SF6">
    <property type="entry name" value="MITOCHONDRIAL IMPORT INNER MEMBRANE TRANSLOCASE SUBUNIT TIM21"/>
    <property type="match status" value="1"/>
</dbReference>
<dbReference type="eggNOG" id="KOG4836">
    <property type="taxonomic scope" value="Eukaryota"/>
</dbReference>
<protein>
    <recommendedName>
        <fullName evidence="8">Mitochondrial import inner membrane translocase subunit Tim21</fullName>
    </recommendedName>
</protein>
<dbReference type="PANTHER" id="PTHR13032">
    <property type="entry name" value="MITOCHONDRIAL IMPORT INNER MEMBRANE TRANSLOCASE SUBUNIT TIM21"/>
    <property type="match status" value="1"/>
</dbReference>
<dbReference type="OrthoDB" id="436405at2759"/>
<dbReference type="EMBL" id="CP001324">
    <property type="protein sequence ID" value="ACO61732.1"/>
    <property type="molecule type" value="Genomic_DNA"/>
</dbReference>
<comment type="subunit">
    <text evidence="8">Component of the TIM23 complex.</text>
</comment>
<comment type="similarity">
    <text evidence="2 8">Belongs to the TIM21 family.</text>
</comment>
<feature type="transmembrane region" description="Helical" evidence="8">
    <location>
        <begin position="12"/>
        <end position="33"/>
    </location>
</feature>
<keyword evidence="8" id="KW-0653">Protein transport</keyword>
<feature type="non-terminal residue" evidence="9">
    <location>
        <position position="1"/>
    </location>
</feature>
<dbReference type="GO" id="GO:0005744">
    <property type="term" value="C:TIM23 mitochondrial import inner membrane translocase complex"/>
    <property type="evidence" value="ECO:0007669"/>
    <property type="project" value="UniProtKB-UniRule"/>
</dbReference>
<evidence type="ECO:0000256" key="6">
    <source>
        <dbReference type="ARBA" id="ARBA00023128"/>
    </source>
</evidence>
<keyword evidence="10" id="KW-1185">Reference proteome</keyword>
<dbReference type="OMA" id="RVIHEPR"/>
<evidence type="ECO:0000256" key="1">
    <source>
        <dbReference type="ARBA" id="ARBA00004304"/>
    </source>
</evidence>
<keyword evidence="6 8" id="KW-0496">Mitochondrion</keyword>
<dbReference type="GeneID" id="8242094"/>
<dbReference type="RefSeq" id="XP_002500474.1">
    <property type="nucleotide sequence ID" value="XM_002500428.1"/>
</dbReference>
<keyword evidence="5 8" id="KW-1133">Transmembrane helix</keyword>
<dbReference type="Gene3D" id="3.10.450.320">
    <property type="entry name" value="Mitochondrial import inner membrane translocase subunit Tim21"/>
    <property type="match status" value="1"/>
</dbReference>
<dbReference type="STRING" id="296587.C1E1F9"/>
<evidence type="ECO:0000256" key="7">
    <source>
        <dbReference type="ARBA" id="ARBA00023136"/>
    </source>
</evidence>
<dbReference type="KEGG" id="mis:MICPUN_72902"/>
<evidence type="ECO:0000256" key="4">
    <source>
        <dbReference type="ARBA" id="ARBA00022946"/>
    </source>
</evidence>
<keyword evidence="8" id="KW-0999">Mitochondrion inner membrane</keyword>
<dbReference type="Proteomes" id="UP000002009">
    <property type="component" value="Chromosome 3"/>
</dbReference>